<name>A0A2P6NPP7_9EUKA</name>
<gene>
    <name evidence="2" type="ORF">PROFUN_06047</name>
</gene>
<keyword evidence="3" id="KW-1185">Reference proteome</keyword>
<proteinExistence type="predicted"/>
<dbReference type="PROSITE" id="PS50188">
    <property type="entry name" value="B302_SPRY"/>
    <property type="match status" value="1"/>
</dbReference>
<dbReference type="SMART" id="SM00449">
    <property type="entry name" value="SPRY"/>
    <property type="match status" value="1"/>
</dbReference>
<dbReference type="OrthoDB" id="28296at2759"/>
<dbReference type="SUPFAM" id="SSF81383">
    <property type="entry name" value="F-box domain"/>
    <property type="match status" value="1"/>
</dbReference>
<dbReference type="EMBL" id="MDYQ01000037">
    <property type="protein sequence ID" value="PRP85925.1"/>
    <property type="molecule type" value="Genomic_DNA"/>
</dbReference>
<dbReference type="InParanoid" id="A0A2P6NPP7"/>
<organism evidence="2 3">
    <name type="scientific">Planoprotostelium fungivorum</name>
    <dbReference type="NCBI Taxonomy" id="1890364"/>
    <lineage>
        <taxon>Eukaryota</taxon>
        <taxon>Amoebozoa</taxon>
        <taxon>Evosea</taxon>
        <taxon>Variosea</taxon>
        <taxon>Cavosteliida</taxon>
        <taxon>Cavosteliaceae</taxon>
        <taxon>Planoprotostelium</taxon>
    </lineage>
</organism>
<accession>A0A2P6NPP7</accession>
<dbReference type="InterPro" id="IPR001870">
    <property type="entry name" value="B30.2/SPRY"/>
</dbReference>
<evidence type="ECO:0000313" key="3">
    <source>
        <dbReference type="Proteomes" id="UP000241769"/>
    </source>
</evidence>
<comment type="caution">
    <text evidence="2">The sequence shown here is derived from an EMBL/GenBank/DDBJ whole genome shotgun (WGS) entry which is preliminary data.</text>
</comment>
<evidence type="ECO:0000313" key="2">
    <source>
        <dbReference type="EMBL" id="PRP85925.1"/>
    </source>
</evidence>
<dbReference type="Gene3D" id="2.60.120.920">
    <property type="match status" value="1"/>
</dbReference>
<dbReference type="InterPro" id="IPR044736">
    <property type="entry name" value="Gid1/RanBPM/SPLA_SPRY"/>
</dbReference>
<dbReference type="STRING" id="1890364.A0A2P6NPP7"/>
<dbReference type="Pfam" id="PF00622">
    <property type="entry name" value="SPRY"/>
    <property type="match status" value="1"/>
</dbReference>
<reference evidence="2 3" key="1">
    <citation type="journal article" date="2018" name="Genome Biol. Evol.">
        <title>Multiple Roots of Fruiting Body Formation in Amoebozoa.</title>
        <authorList>
            <person name="Hillmann F."/>
            <person name="Forbes G."/>
            <person name="Novohradska S."/>
            <person name="Ferling I."/>
            <person name="Riege K."/>
            <person name="Groth M."/>
            <person name="Westermann M."/>
            <person name="Marz M."/>
            <person name="Spaller T."/>
            <person name="Winckler T."/>
            <person name="Schaap P."/>
            <person name="Glockner G."/>
        </authorList>
    </citation>
    <scope>NUCLEOTIDE SEQUENCE [LARGE SCALE GENOMIC DNA]</scope>
    <source>
        <strain evidence="2 3">Jena</strain>
    </source>
</reference>
<dbReference type="InterPro" id="IPR013320">
    <property type="entry name" value="ConA-like_dom_sf"/>
</dbReference>
<dbReference type="PANTHER" id="PTHR12864">
    <property type="entry name" value="RAN BINDING PROTEIN 9-RELATED"/>
    <property type="match status" value="1"/>
</dbReference>
<protein>
    <recommendedName>
        <fullName evidence="1">B30.2/SPRY domain-containing protein</fullName>
    </recommendedName>
</protein>
<dbReference type="InterPro" id="IPR001810">
    <property type="entry name" value="F-box_dom"/>
</dbReference>
<dbReference type="SUPFAM" id="SSF49899">
    <property type="entry name" value="Concanavalin A-like lectins/glucanases"/>
    <property type="match status" value="1"/>
</dbReference>
<evidence type="ECO:0000259" key="1">
    <source>
        <dbReference type="PROSITE" id="PS50188"/>
    </source>
</evidence>
<dbReference type="InterPro" id="IPR050618">
    <property type="entry name" value="Ubq-SigPath_Reg"/>
</dbReference>
<dbReference type="Proteomes" id="UP000241769">
    <property type="component" value="Unassembled WGS sequence"/>
</dbReference>
<dbReference type="InterPro" id="IPR036047">
    <property type="entry name" value="F-box-like_dom_sf"/>
</dbReference>
<sequence length="431" mass="48277">MDALTSAIEINLFDSLPTELLYYIVIQHIKEENDVRRLTCVCRRWRDVCINSYRSLCEAKWGTCLQLSEDIIDWSTALRYEVSHRPTSMQWLETGSSFGRKWYLHSEDGLSFHLEGILGGDRTIIADRPFDSRSFSYAFGLPLEATTVSSSTETLLALRPPNYYEVTITSNKKAETMRQRGTNCVAIGFAYKDFPREKVMPGWLQKSLAWHGDDGKIFLNGLSNSFGRQLIPGDTVGCGLNDKELLIYYTVNGKPSGVVNLDDGETFFNGEAEPFYPVVGLDTEYEIQVNFGNRPFLWNPTASDLRDEARRPPCYVSYRNAAPILFAIVFCLAVHADISEDFPQPPYNVVETFTSGEITSITCPADCGNPDSRHCLWNADIQNTCSATYAEKRSVEEKRQGRCQQLGACGPVCWSDGQGGYACGCVSCGKK</sequence>
<dbReference type="CDD" id="cd12885">
    <property type="entry name" value="SPRY_RanBP_like"/>
    <property type="match status" value="1"/>
</dbReference>
<dbReference type="InterPro" id="IPR043136">
    <property type="entry name" value="B30.2/SPRY_sf"/>
</dbReference>
<dbReference type="InterPro" id="IPR003877">
    <property type="entry name" value="SPRY_dom"/>
</dbReference>
<dbReference type="Pfam" id="PF12937">
    <property type="entry name" value="F-box-like"/>
    <property type="match status" value="1"/>
</dbReference>
<feature type="domain" description="B30.2/SPRY" evidence="1">
    <location>
        <begin position="85"/>
        <end position="296"/>
    </location>
</feature>
<dbReference type="AlphaFoldDB" id="A0A2P6NPP7"/>